<gene>
    <name evidence="1" type="ORF">BV87_20185</name>
</gene>
<sequence length="68" mass="8162">MDWQLQRNCTMQQLIQDVTEYVDVDPRFWNKDEGDFEFDGEQVFFRKLSDSVLLFVEGVVYEAPRQIP</sequence>
<accession>A0A2D1R6I6</accession>
<dbReference type="EMBL" id="CP020925">
    <property type="protein sequence ID" value="ATP20467.1"/>
    <property type="molecule type" value="Genomic_DNA"/>
</dbReference>
<evidence type="ECO:0000313" key="1">
    <source>
        <dbReference type="EMBL" id="ATP20467.1"/>
    </source>
</evidence>
<proteinExistence type="predicted"/>
<dbReference type="Proteomes" id="UP000037029">
    <property type="component" value="Chromosome"/>
</dbReference>
<dbReference type="AlphaFoldDB" id="A0A2D1R6I6"/>
<evidence type="ECO:0000313" key="2">
    <source>
        <dbReference type="Proteomes" id="UP000037029"/>
    </source>
</evidence>
<name>A0A2D1R6I6_SPHYA</name>
<protein>
    <submittedName>
        <fullName evidence="1">Uncharacterized protein</fullName>
    </submittedName>
</protein>
<reference evidence="1 2" key="1">
    <citation type="submission" date="2017-04" db="EMBL/GenBank/DDBJ databases">
        <title>Characterization, genome and methylation analysis of a phthalic acid esters degrading strain Sphingobium yanoikuyae SHJ.</title>
        <authorList>
            <person name="Feng L."/>
        </authorList>
    </citation>
    <scope>NUCLEOTIDE SEQUENCE [LARGE SCALE GENOMIC DNA]</scope>
    <source>
        <strain evidence="1 2">SHJ</strain>
    </source>
</reference>
<organism evidence="1 2">
    <name type="scientific">Sphingobium yanoikuyae</name>
    <name type="common">Sphingomonas yanoikuyae</name>
    <dbReference type="NCBI Taxonomy" id="13690"/>
    <lineage>
        <taxon>Bacteria</taxon>
        <taxon>Pseudomonadati</taxon>
        <taxon>Pseudomonadota</taxon>
        <taxon>Alphaproteobacteria</taxon>
        <taxon>Sphingomonadales</taxon>
        <taxon>Sphingomonadaceae</taxon>
        <taxon>Sphingobium</taxon>
    </lineage>
</organism>